<dbReference type="InterPro" id="IPR029787">
    <property type="entry name" value="Nucleotide_cyclase"/>
</dbReference>
<proteinExistence type="predicted"/>
<feature type="transmembrane region" description="Helical" evidence="2">
    <location>
        <begin position="136"/>
        <end position="156"/>
    </location>
</feature>
<dbReference type="InterPro" id="IPR050469">
    <property type="entry name" value="Diguanylate_Cyclase"/>
</dbReference>
<evidence type="ECO:0000313" key="4">
    <source>
        <dbReference type="EMBL" id="OMD55896.1"/>
    </source>
</evidence>
<dbReference type="PANTHER" id="PTHR45138:SF26">
    <property type="entry name" value="DIGUANYLATE CYCLASE"/>
    <property type="match status" value="1"/>
</dbReference>
<reference evidence="4 5" key="1">
    <citation type="submission" date="2016-10" db="EMBL/GenBank/DDBJ databases">
        <title>Paenibacillus species isolates.</title>
        <authorList>
            <person name="Beno S.M."/>
        </authorList>
    </citation>
    <scope>NUCLEOTIDE SEQUENCE [LARGE SCALE GENOMIC DNA]</scope>
    <source>
        <strain evidence="4 5">FSL R5-0923</strain>
    </source>
</reference>
<dbReference type="Pfam" id="PF16927">
    <property type="entry name" value="HisKA_7TM"/>
    <property type="match status" value="1"/>
</dbReference>
<feature type="transmembrane region" description="Helical" evidence="2">
    <location>
        <begin position="99"/>
        <end position="116"/>
    </location>
</feature>
<dbReference type="NCBIfam" id="TIGR00254">
    <property type="entry name" value="GGDEF"/>
    <property type="match status" value="1"/>
</dbReference>
<dbReference type="SUPFAM" id="SSF55073">
    <property type="entry name" value="Nucleotide cyclase"/>
    <property type="match status" value="1"/>
</dbReference>
<feature type="domain" description="GGDEF" evidence="3">
    <location>
        <begin position="411"/>
        <end position="554"/>
    </location>
</feature>
<keyword evidence="2" id="KW-0472">Membrane</keyword>
<organism evidence="4 5">
    <name type="scientific">Paenibacillus odorifer</name>
    <dbReference type="NCBI Taxonomy" id="189426"/>
    <lineage>
        <taxon>Bacteria</taxon>
        <taxon>Bacillati</taxon>
        <taxon>Bacillota</taxon>
        <taxon>Bacilli</taxon>
        <taxon>Bacillales</taxon>
        <taxon>Paenibacillaceae</taxon>
        <taxon>Paenibacillus</taxon>
    </lineage>
</organism>
<comment type="caution">
    <text evidence="4">The sequence shown here is derived from an EMBL/GenBank/DDBJ whole genome shotgun (WGS) entry which is preliminary data.</text>
</comment>
<gene>
    <name evidence="4" type="ORF">BSK51_01740</name>
</gene>
<accession>A0ABX3HXX1</accession>
<feature type="transmembrane region" description="Helical" evidence="2">
    <location>
        <begin position="201"/>
        <end position="221"/>
    </location>
</feature>
<keyword evidence="1" id="KW-0175">Coiled coil</keyword>
<dbReference type="Pfam" id="PF00990">
    <property type="entry name" value="GGDEF"/>
    <property type="match status" value="1"/>
</dbReference>
<sequence length="554" mass="63449">MNVMTWIDLSLFFVLFVLFIYIFVTVTITNLHKVYLTFHFTMMLWPFCQFALKTTADPDVQLFYVKLAFIDSILLTIGWLLFTIFLTGKSYLLRKKKTLILYIVAALILIGVIVNPKQSFVLPMHGGYVERSYGPLFWLFILFLICTIIISLYIIYSALISNATQRIKKQVTHVLKGVLVLTVFVLLDVFLNVVLFKSQPVIPGMTSLGILISAIFFVIAIHRDKIFDLVTIAHQDIIDTLTLGILVLDDNETVVEINRSLLPKINLQIGDRFDLSALTPLEQTASAFRLFQHTYLKQPMERTEVEVFYTSLQAYINITAEPIVVGEIMVGRILTFQDRSELHRLIAETNQQNEILQERNLALIEIQNELSQTNQKLKQMAITDSLTGCYNRHYLTQYLEQEIIENMILKQPFAIILLDIDFFKTVNDNYGHLVGDVVICSTVEVIKQSLRETDILARYGGEEFIVYLPNTNHTQANLWAEHIKFMIEANKVHVDEVAHSVSITVSMGLLSINNFAEQYAESPTNQLNDLFESVDKALYQAKNAGRNQIVEIIR</sequence>
<dbReference type="Gene3D" id="3.30.70.270">
    <property type="match status" value="1"/>
</dbReference>
<keyword evidence="2" id="KW-0812">Transmembrane</keyword>
<keyword evidence="5" id="KW-1185">Reference proteome</keyword>
<feature type="coiled-coil region" evidence="1">
    <location>
        <begin position="339"/>
        <end position="383"/>
    </location>
</feature>
<evidence type="ECO:0000256" key="2">
    <source>
        <dbReference type="SAM" id="Phobius"/>
    </source>
</evidence>
<evidence type="ECO:0000313" key="5">
    <source>
        <dbReference type="Proteomes" id="UP000187313"/>
    </source>
</evidence>
<dbReference type="PANTHER" id="PTHR45138">
    <property type="entry name" value="REGULATORY COMPONENTS OF SENSORY TRANSDUCTION SYSTEM"/>
    <property type="match status" value="1"/>
</dbReference>
<evidence type="ECO:0000256" key="1">
    <source>
        <dbReference type="SAM" id="Coils"/>
    </source>
</evidence>
<dbReference type="SMART" id="SM00267">
    <property type="entry name" value="GGDEF"/>
    <property type="match status" value="1"/>
</dbReference>
<dbReference type="PROSITE" id="PS50887">
    <property type="entry name" value="GGDEF"/>
    <property type="match status" value="1"/>
</dbReference>
<evidence type="ECO:0000259" key="3">
    <source>
        <dbReference type="PROSITE" id="PS50887"/>
    </source>
</evidence>
<dbReference type="InterPro" id="IPR031621">
    <property type="entry name" value="HisKA_7TM"/>
</dbReference>
<keyword evidence="2" id="KW-1133">Transmembrane helix</keyword>
<dbReference type="EMBL" id="MPTD01000001">
    <property type="protein sequence ID" value="OMD55896.1"/>
    <property type="molecule type" value="Genomic_DNA"/>
</dbReference>
<feature type="transmembrane region" description="Helical" evidence="2">
    <location>
        <begin position="6"/>
        <end position="27"/>
    </location>
</feature>
<dbReference type="Proteomes" id="UP000187313">
    <property type="component" value="Unassembled WGS sequence"/>
</dbReference>
<feature type="transmembrane region" description="Helical" evidence="2">
    <location>
        <begin position="64"/>
        <end position="87"/>
    </location>
</feature>
<dbReference type="InterPro" id="IPR000160">
    <property type="entry name" value="GGDEF_dom"/>
</dbReference>
<protein>
    <submittedName>
        <fullName evidence="4">GGDEF domain-containing protein</fullName>
    </submittedName>
</protein>
<feature type="transmembrane region" description="Helical" evidence="2">
    <location>
        <begin position="177"/>
        <end position="195"/>
    </location>
</feature>
<dbReference type="InterPro" id="IPR043128">
    <property type="entry name" value="Rev_trsase/Diguanyl_cyclase"/>
</dbReference>
<name>A0ABX3HXX1_9BACL</name>
<dbReference type="CDD" id="cd01949">
    <property type="entry name" value="GGDEF"/>
    <property type="match status" value="1"/>
</dbReference>